<evidence type="ECO:0000256" key="1">
    <source>
        <dbReference type="ARBA" id="ARBA00008226"/>
    </source>
</evidence>
<dbReference type="Gene3D" id="3.40.50.800">
    <property type="entry name" value="Anticodon-binding domain"/>
    <property type="match status" value="1"/>
</dbReference>
<dbReference type="InterPro" id="IPR036621">
    <property type="entry name" value="Anticodon-bd_dom_sf"/>
</dbReference>
<evidence type="ECO:0000256" key="2">
    <source>
        <dbReference type="ARBA" id="ARBA00012815"/>
    </source>
</evidence>
<evidence type="ECO:0000256" key="8">
    <source>
        <dbReference type="ARBA" id="ARBA00047639"/>
    </source>
</evidence>
<evidence type="ECO:0000256" key="5">
    <source>
        <dbReference type="ARBA" id="ARBA00022840"/>
    </source>
</evidence>
<reference evidence="10" key="2">
    <citation type="submission" date="2025-09" db="UniProtKB">
        <authorList>
            <consortium name="Ensembl"/>
        </authorList>
    </citation>
    <scope>IDENTIFICATION</scope>
</reference>
<accession>A0A8C1KBZ3</accession>
<dbReference type="Pfam" id="PF03129">
    <property type="entry name" value="HGTP_anticodon"/>
    <property type="match status" value="1"/>
</dbReference>
<dbReference type="GO" id="GO:0005829">
    <property type="term" value="C:cytosol"/>
    <property type="evidence" value="ECO:0007669"/>
    <property type="project" value="TreeGrafter"/>
</dbReference>
<dbReference type="SUPFAM" id="SSF52954">
    <property type="entry name" value="Class II aaRS ABD-related"/>
    <property type="match status" value="1"/>
</dbReference>
<feature type="domain" description="Anticodon-binding" evidence="9">
    <location>
        <begin position="145"/>
        <end position="218"/>
    </location>
</feature>
<dbReference type="GO" id="GO:0004821">
    <property type="term" value="F:histidine-tRNA ligase activity"/>
    <property type="evidence" value="ECO:0007669"/>
    <property type="project" value="UniProtKB-EC"/>
</dbReference>
<dbReference type="InterPro" id="IPR004154">
    <property type="entry name" value="Anticodon-bd"/>
</dbReference>
<evidence type="ECO:0000313" key="11">
    <source>
        <dbReference type="Proteomes" id="UP000694427"/>
    </source>
</evidence>
<comment type="catalytic activity">
    <reaction evidence="8">
        <text>tRNA(His) + L-histidine + ATP = L-histidyl-tRNA(His) + AMP + diphosphate + H(+)</text>
        <dbReference type="Rhea" id="RHEA:17313"/>
        <dbReference type="Rhea" id="RHEA-COMP:9665"/>
        <dbReference type="Rhea" id="RHEA-COMP:9689"/>
        <dbReference type="ChEBI" id="CHEBI:15378"/>
        <dbReference type="ChEBI" id="CHEBI:30616"/>
        <dbReference type="ChEBI" id="CHEBI:33019"/>
        <dbReference type="ChEBI" id="CHEBI:57595"/>
        <dbReference type="ChEBI" id="CHEBI:78442"/>
        <dbReference type="ChEBI" id="CHEBI:78527"/>
        <dbReference type="ChEBI" id="CHEBI:456215"/>
        <dbReference type="EC" id="6.1.1.21"/>
    </reaction>
</comment>
<dbReference type="AlphaFoldDB" id="A0A8C1KBZ3"/>
<reference evidence="10" key="1">
    <citation type="submission" date="2025-08" db="UniProtKB">
        <authorList>
            <consortium name="Ensembl"/>
        </authorList>
    </citation>
    <scope>IDENTIFICATION</scope>
</reference>
<dbReference type="InterPro" id="IPR033656">
    <property type="entry name" value="HisRS_anticodon"/>
</dbReference>
<dbReference type="GO" id="GO:0003723">
    <property type="term" value="F:RNA binding"/>
    <property type="evidence" value="ECO:0007669"/>
    <property type="project" value="TreeGrafter"/>
</dbReference>
<keyword evidence="11" id="KW-1185">Reference proteome</keyword>
<evidence type="ECO:0000313" key="10">
    <source>
        <dbReference type="Ensembl" id="ENSCCRP00010044846.1"/>
    </source>
</evidence>
<dbReference type="GO" id="GO:0005739">
    <property type="term" value="C:mitochondrion"/>
    <property type="evidence" value="ECO:0007669"/>
    <property type="project" value="TreeGrafter"/>
</dbReference>
<evidence type="ECO:0000256" key="7">
    <source>
        <dbReference type="ARBA" id="ARBA00023146"/>
    </source>
</evidence>
<dbReference type="PANTHER" id="PTHR11476:SF7">
    <property type="entry name" value="HISTIDINE--TRNA LIGASE"/>
    <property type="match status" value="1"/>
</dbReference>
<dbReference type="PANTHER" id="PTHR11476">
    <property type="entry name" value="HISTIDYL-TRNA SYNTHETASE"/>
    <property type="match status" value="1"/>
</dbReference>
<dbReference type="Proteomes" id="UP000694427">
    <property type="component" value="Unplaced"/>
</dbReference>
<dbReference type="GO" id="GO:0032543">
    <property type="term" value="P:mitochondrial translation"/>
    <property type="evidence" value="ECO:0007669"/>
    <property type="project" value="TreeGrafter"/>
</dbReference>
<evidence type="ECO:0000256" key="4">
    <source>
        <dbReference type="ARBA" id="ARBA00022741"/>
    </source>
</evidence>
<dbReference type="Ensembl" id="ENSCCRT00010049158.1">
    <property type="protein sequence ID" value="ENSCCRP00010044846.1"/>
    <property type="gene ID" value="ENSCCRG00010019000.1"/>
</dbReference>
<dbReference type="GO" id="GO:0006427">
    <property type="term" value="P:histidyl-tRNA aminoacylation"/>
    <property type="evidence" value="ECO:0007669"/>
    <property type="project" value="TreeGrafter"/>
</dbReference>
<dbReference type="InterPro" id="IPR045864">
    <property type="entry name" value="aa-tRNA-synth_II/BPL/LPL"/>
</dbReference>
<evidence type="ECO:0000259" key="9">
    <source>
        <dbReference type="Pfam" id="PF03129"/>
    </source>
</evidence>
<keyword evidence="5" id="KW-0067">ATP-binding</keyword>
<dbReference type="CDD" id="cd00859">
    <property type="entry name" value="HisRS_anticodon"/>
    <property type="match status" value="1"/>
</dbReference>
<keyword evidence="6" id="KW-0648">Protein biosynthesis</keyword>
<sequence>MAWEDVKKEMVNENGLSADVADQIGEYISMQGEAGSGRAAASAPQTVPEQTGLRWLTDMKLLFSYLELFQVTDKVVFDLKRFSHRPSHVGSVAGGGRYDGLVGIFDPKGRKVPCVGVSIGIEIIFSIMEQKAEASSVKVHTTETQVLVASAQEKLLEERLKLTSELWNAGIKKNLMLLSQLQHCEETGIPLVAIIGEQELKDGVVKLRNVASREEVKMCTTSCHSLSINQFYALNRLHLSHSLVLHVTCAGKMTHNE</sequence>
<organism evidence="10 11">
    <name type="scientific">Cyprinus carpio</name>
    <name type="common">Common carp</name>
    <dbReference type="NCBI Taxonomy" id="7962"/>
    <lineage>
        <taxon>Eukaryota</taxon>
        <taxon>Metazoa</taxon>
        <taxon>Chordata</taxon>
        <taxon>Craniata</taxon>
        <taxon>Vertebrata</taxon>
        <taxon>Euteleostomi</taxon>
        <taxon>Actinopterygii</taxon>
        <taxon>Neopterygii</taxon>
        <taxon>Teleostei</taxon>
        <taxon>Ostariophysi</taxon>
        <taxon>Cypriniformes</taxon>
        <taxon>Cyprinidae</taxon>
        <taxon>Cyprininae</taxon>
        <taxon>Cyprinus</taxon>
    </lineage>
</organism>
<dbReference type="GO" id="GO:0042802">
    <property type="term" value="F:identical protein binding"/>
    <property type="evidence" value="ECO:0007669"/>
    <property type="project" value="TreeGrafter"/>
</dbReference>
<dbReference type="FunFam" id="3.40.50.800:FF:000008">
    <property type="entry name" value="histidine--tRNA ligase, cytoplasmic isoform X1"/>
    <property type="match status" value="1"/>
</dbReference>
<proteinExistence type="inferred from homology"/>
<keyword evidence="7" id="KW-0030">Aminoacyl-tRNA synthetase</keyword>
<dbReference type="SUPFAM" id="SSF55681">
    <property type="entry name" value="Class II aaRS and biotin synthetases"/>
    <property type="match status" value="1"/>
</dbReference>
<comment type="similarity">
    <text evidence="1">Belongs to the class-II aminoacyl-tRNA synthetase family.</text>
</comment>
<keyword evidence="3" id="KW-0436">Ligase</keyword>
<dbReference type="GO" id="GO:0005524">
    <property type="term" value="F:ATP binding"/>
    <property type="evidence" value="ECO:0007669"/>
    <property type="project" value="UniProtKB-KW"/>
</dbReference>
<evidence type="ECO:0000256" key="3">
    <source>
        <dbReference type="ARBA" id="ARBA00022598"/>
    </source>
</evidence>
<protein>
    <recommendedName>
        <fullName evidence="2">histidine--tRNA ligase</fullName>
        <ecNumber evidence="2">6.1.1.21</ecNumber>
    </recommendedName>
</protein>
<keyword evidence="4" id="KW-0547">Nucleotide-binding</keyword>
<dbReference type="EC" id="6.1.1.21" evidence="2"/>
<name>A0A8C1KBZ3_CYPCA</name>
<dbReference type="Gene3D" id="3.30.930.10">
    <property type="entry name" value="Bira Bifunctional Protein, Domain 2"/>
    <property type="match status" value="1"/>
</dbReference>
<evidence type="ECO:0000256" key="6">
    <source>
        <dbReference type="ARBA" id="ARBA00022917"/>
    </source>
</evidence>